<evidence type="ECO:0000259" key="1">
    <source>
        <dbReference type="Pfam" id="PF23343"/>
    </source>
</evidence>
<gene>
    <name evidence="2" type="ORF">S06H3_01654</name>
</gene>
<proteinExistence type="predicted"/>
<dbReference type="Pfam" id="PF23343">
    <property type="entry name" value="REP_ORF2-G2P"/>
    <property type="match status" value="1"/>
</dbReference>
<protein>
    <recommendedName>
        <fullName evidence="1">Replication-associated protein ORF2/G2P domain-containing protein</fullName>
    </recommendedName>
</protein>
<feature type="domain" description="Replication-associated protein ORF2/G2P" evidence="1">
    <location>
        <begin position="81"/>
        <end position="224"/>
    </location>
</feature>
<comment type="caution">
    <text evidence="2">The sequence shown here is derived from an EMBL/GenBank/DDBJ whole genome shotgun (WGS) entry which is preliminary data.</text>
</comment>
<reference evidence="2" key="1">
    <citation type="journal article" date="2014" name="Front. Microbiol.">
        <title>High frequency of phylogenetically diverse reductive dehalogenase-homologous genes in deep subseafloor sedimentary metagenomes.</title>
        <authorList>
            <person name="Kawai M."/>
            <person name="Futagami T."/>
            <person name="Toyoda A."/>
            <person name="Takaki Y."/>
            <person name="Nishi S."/>
            <person name="Hori S."/>
            <person name="Arai W."/>
            <person name="Tsubouchi T."/>
            <person name="Morono Y."/>
            <person name="Uchiyama I."/>
            <person name="Ito T."/>
            <person name="Fujiyama A."/>
            <person name="Inagaki F."/>
            <person name="Takami H."/>
        </authorList>
    </citation>
    <scope>NUCLEOTIDE SEQUENCE</scope>
    <source>
        <strain evidence="2">Expedition CK06-06</strain>
    </source>
</reference>
<dbReference type="InterPro" id="IPR056906">
    <property type="entry name" value="ORF2/G2P_dom"/>
</dbReference>
<name>X1KXA7_9ZZZZ</name>
<organism evidence="2">
    <name type="scientific">marine sediment metagenome</name>
    <dbReference type="NCBI Taxonomy" id="412755"/>
    <lineage>
        <taxon>unclassified sequences</taxon>
        <taxon>metagenomes</taxon>
        <taxon>ecological metagenomes</taxon>
    </lineage>
</organism>
<sequence length="245" mass="28734">MALSLKAVSGSSTIGLKESVNRVDSLNAQKPVEVRGSSGEDCQPFLYRGKLDSWAWDKTLRKKASKEYADWLLSDLWGWQWYNTLTFTEDIHPEQADKYYRRWVRRLNENFWGKRFRRYRKGITWVRGLEFQKRGTLHFHSLFAGLPEFLNEEVDKAMRFQSMKIWESIGNRGKSEDKILPSLYNKPSVLKRGCEAYESKTGFARVYPYKEGACEYISKYVAKGGELDIFIGSEQIRERLRININ</sequence>
<dbReference type="AlphaFoldDB" id="X1KXA7"/>
<evidence type="ECO:0000313" key="2">
    <source>
        <dbReference type="EMBL" id="GAH98280.1"/>
    </source>
</evidence>
<accession>X1KXA7</accession>
<dbReference type="EMBL" id="BARV01000427">
    <property type="protein sequence ID" value="GAH98280.1"/>
    <property type="molecule type" value="Genomic_DNA"/>
</dbReference>